<sequence length="89" mass="9891">MGRSSARVNSAHRSQPLSAVSVSNFVHEAQAASTLRPVIMQASCSDYCFRDNPGSKKQFSSGLIMCVLNKMNWMALDSWMRALNLNLRL</sequence>
<organism evidence="1 2">
    <name type="scientific">Terfezia boudieri ATCC MYA-4762</name>
    <dbReference type="NCBI Taxonomy" id="1051890"/>
    <lineage>
        <taxon>Eukaryota</taxon>
        <taxon>Fungi</taxon>
        <taxon>Dikarya</taxon>
        <taxon>Ascomycota</taxon>
        <taxon>Pezizomycotina</taxon>
        <taxon>Pezizomycetes</taxon>
        <taxon>Pezizales</taxon>
        <taxon>Pezizaceae</taxon>
        <taxon>Terfezia</taxon>
    </lineage>
</organism>
<accession>A0A3N4LYN2</accession>
<gene>
    <name evidence="1" type="ORF">L211DRAFT_479494</name>
</gene>
<evidence type="ECO:0000313" key="1">
    <source>
        <dbReference type="EMBL" id="RPB28016.1"/>
    </source>
</evidence>
<name>A0A3N4LYN2_9PEZI</name>
<dbReference type="Proteomes" id="UP000267821">
    <property type="component" value="Unassembled WGS sequence"/>
</dbReference>
<reference evidence="1 2" key="1">
    <citation type="journal article" date="2018" name="Nat. Ecol. Evol.">
        <title>Pezizomycetes genomes reveal the molecular basis of ectomycorrhizal truffle lifestyle.</title>
        <authorList>
            <person name="Murat C."/>
            <person name="Payen T."/>
            <person name="Noel B."/>
            <person name="Kuo A."/>
            <person name="Morin E."/>
            <person name="Chen J."/>
            <person name="Kohler A."/>
            <person name="Krizsan K."/>
            <person name="Balestrini R."/>
            <person name="Da Silva C."/>
            <person name="Montanini B."/>
            <person name="Hainaut M."/>
            <person name="Levati E."/>
            <person name="Barry K.W."/>
            <person name="Belfiori B."/>
            <person name="Cichocki N."/>
            <person name="Clum A."/>
            <person name="Dockter R.B."/>
            <person name="Fauchery L."/>
            <person name="Guy J."/>
            <person name="Iotti M."/>
            <person name="Le Tacon F."/>
            <person name="Lindquist E.A."/>
            <person name="Lipzen A."/>
            <person name="Malagnac F."/>
            <person name="Mello A."/>
            <person name="Molinier V."/>
            <person name="Miyauchi S."/>
            <person name="Poulain J."/>
            <person name="Riccioni C."/>
            <person name="Rubini A."/>
            <person name="Sitrit Y."/>
            <person name="Splivallo R."/>
            <person name="Traeger S."/>
            <person name="Wang M."/>
            <person name="Zifcakova L."/>
            <person name="Wipf D."/>
            <person name="Zambonelli A."/>
            <person name="Paolocci F."/>
            <person name="Nowrousian M."/>
            <person name="Ottonello S."/>
            <person name="Baldrian P."/>
            <person name="Spatafora J.W."/>
            <person name="Henrissat B."/>
            <person name="Nagy L.G."/>
            <person name="Aury J.M."/>
            <person name="Wincker P."/>
            <person name="Grigoriev I.V."/>
            <person name="Bonfante P."/>
            <person name="Martin F.M."/>
        </authorList>
    </citation>
    <scope>NUCLEOTIDE SEQUENCE [LARGE SCALE GENOMIC DNA]</scope>
    <source>
        <strain evidence="1 2">ATCC MYA-4762</strain>
    </source>
</reference>
<evidence type="ECO:0000313" key="2">
    <source>
        <dbReference type="Proteomes" id="UP000267821"/>
    </source>
</evidence>
<keyword evidence="2" id="KW-1185">Reference proteome</keyword>
<protein>
    <submittedName>
        <fullName evidence="1">Uncharacterized protein</fullName>
    </submittedName>
</protein>
<dbReference type="AlphaFoldDB" id="A0A3N4LYN2"/>
<dbReference type="InParanoid" id="A0A3N4LYN2"/>
<dbReference type="EMBL" id="ML121530">
    <property type="protein sequence ID" value="RPB28016.1"/>
    <property type="molecule type" value="Genomic_DNA"/>
</dbReference>
<proteinExistence type="predicted"/>